<name>A0A975HLI6_9GAMM</name>
<dbReference type="InterPro" id="IPR052900">
    <property type="entry name" value="Phospholipid_Metab_Enz"/>
</dbReference>
<dbReference type="InterPro" id="IPR018946">
    <property type="entry name" value="PhoD-like_MPP"/>
</dbReference>
<dbReference type="InterPro" id="IPR032093">
    <property type="entry name" value="PhoD_N"/>
</dbReference>
<evidence type="ECO:0000313" key="4">
    <source>
        <dbReference type="Proteomes" id="UP000664904"/>
    </source>
</evidence>
<dbReference type="InterPro" id="IPR006311">
    <property type="entry name" value="TAT_signal"/>
</dbReference>
<dbReference type="AlphaFoldDB" id="A0A975HLI6"/>
<dbReference type="EMBL" id="CP072133">
    <property type="protein sequence ID" value="QTH72128.1"/>
    <property type="molecule type" value="Genomic_DNA"/>
</dbReference>
<dbReference type="PANTHER" id="PTHR43606">
    <property type="entry name" value="PHOSPHATASE, PUTATIVE (AFU_ORTHOLOGUE AFUA_6G08710)-RELATED"/>
    <property type="match status" value="1"/>
</dbReference>
<dbReference type="CDD" id="cd07389">
    <property type="entry name" value="MPP_PhoD"/>
    <property type="match status" value="1"/>
</dbReference>
<dbReference type="PROSITE" id="PS51257">
    <property type="entry name" value="PROKAR_LIPOPROTEIN"/>
    <property type="match status" value="1"/>
</dbReference>
<sequence>MEKLTRRDFIKSAILGVSAATISMSLVGCNSNSGAGMATNEFDISFNHGVASGDPLSDSVILWTRVTPEEAQRSVSLTLQVAQDEAFNQLLSSQKVVALKKNDYTVKVDLDGLNENSVYYYRFVADNTYSPVGRCKTLPVNEVTQVKLAVMSCANYPAGYFHVYGEAAKRDDLDAVVHLGDYIYEYGMGGYATEQAQALGRTLDEDNATELLLLDDYRKRYAKYRTDAGLQALHAKVPFIAVWDDHEVCNDSYMGGAENHNPETEGDYSARKLAALQAYYEWMPVRPYVVGQTESLYRKFDFADLVSLYMLDTRHESRAKPLDYMNYVDVNSGQINLQQFQSDLVAPTQQLLGNQQLQWLTDAMQTSQTKWQVLGQQVLMTKMNIPAELLMSLANPTPAIAAQLAELAQIKGRMLAGDPTLTEQEKARIQFAAPYNLDAWDGYPVEREVILQAAKGANKNLVVVAGDTHNAWAGKLCNASGDVCGYEFATASVSSPGLEYYLQLPEAQAMQVAEVLKLLVDDLEFANIHQRGFMTLTFTRENVENEWNFIDSVHTEQFNVVSAISTQVAKA</sequence>
<evidence type="ECO:0000259" key="1">
    <source>
        <dbReference type="Pfam" id="PF09423"/>
    </source>
</evidence>
<gene>
    <name evidence="3" type="ORF">J5O05_04365</name>
</gene>
<dbReference type="SUPFAM" id="SSF56300">
    <property type="entry name" value="Metallo-dependent phosphatases"/>
    <property type="match status" value="1"/>
</dbReference>
<organism evidence="3 4">
    <name type="scientific">Pseudoalteromonas xiamenensis</name>
    <dbReference type="NCBI Taxonomy" id="882626"/>
    <lineage>
        <taxon>Bacteria</taxon>
        <taxon>Pseudomonadati</taxon>
        <taxon>Pseudomonadota</taxon>
        <taxon>Gammaproteobacteria</taxon>
        <taxon>Alteromonadales</taxon>
        <taxon>Pseudoalteromonadaceae</taxon>
        <taxon>Pseudoalteromonas</taxon>
    </lineage>
</organism>
<dbReference type="PROSITE" id="PS51318">
    <property type="entry name" value="TAT"/>
    <property type="match status" value="1"/>
</dbReference>
<reference evidence="3" key="1">
    <citation type="submission" date="2021-03" db="EMBL/GenBank/DDBJ databases">
        <title>Complete Genome of Pseudoalteromonas xiamenensis STKMTI.2, a new potential marine bacterium producing anti-Vibrio compounds.</title>
        <authorList>
            <person name="Handayani D.P."/>
            <person name="Isnansetyo A."/>
            <person name="Istiqomah I."/>
            <person name="Jumina J."/>
        </authorList>
    </citation>
    <scope>NUCLEOTIDE SEQUENCE</scope>
    <source>
        <strain evidence="3">STKMTI.2</strain>
    </source>
</reference>
<dbReference type="Pfam" id="PF09423">
    <property type="entry name" value="PhoD"/>
    <property type="match status" value="1"/>
</dbReference>
<dbReference type="InterPro" id="IPR038607">
    <property type="entry name" value="PhoD-like_sf"/>
</dbReference>
<dbReference type="Gene3D" id="3.60.21.70">
    <property type="entry name" value="PhoD-like phosphatase"/>
    <property type="match status" value="1"/>
</dbReference>
<proteinExistence type="predicted"/>
<keyword evidence="4" id="KW-1185">Reference proteome</keyword>
<dbReference type="Gene3D" id="2.60.40.380">
    <property type="entry name" value="Purple acid phosphatase-like, N-terminal"/>
    <property type="match status" value="1"/>
</dbReference>
<dbReference type="InterPro" id="IPR029052">
    <property type="entry name" value="Metallo-depent_PP-like"/>
</dbReference>
<dbReference type="Pfam" id="PF16655">
    <property type="entry name" value="PhoD_N"/>
    <property type="match status" value="1"/>
</dbReference>
<evidence type="ECO:0000313" key="3">
    <source>
        <dbReference type="EMBL" id="QTH72128.1"/>
    </source>
</evidence>
<feature type="domain" description="PhoD-like phosphatase metallophosphatase" evidence="1">
    <location>
        <begin position="148"/>
        <end position="547"/>
    </location>
</feature>
<accession>A0A975HLI6</accession>
<dbReference type="Proteomes" id="UP000664904">
    <property type="component" value="Chromosome"/>
</dbReference>
<dbReference type="PANTHER" id="PTHR43606:SF2">
    <property type="entry name" value="ALKALINE PHOSPHATASE FAMILY PROTEIN (AFU_ORTHOLOGUE AFUA_5G03860)"/>
    <property type="match status" value="1"/>
</dbReference>
<dbReference type="KEGG" id="pxi:J5O05_04365"/>
<feature type="domain" description="Phospholipase D N-terminal" evidence="2">
    <location>
        <begin position="48"/>
        <end position="137"/>
    </location>
</feature>
<dbReference type="RefSeq" id="WP_208843750.1">
    <property type="nucleotide sequence ID" value="NZ_CP072133.1"/>
</dbReference>
<evidence type="ECO:0000259" key="2">
    <source>
        <dbReference type="Pfam" id="PF16655"/>
    </source>
</evidence>
<protein>
    <submittedName>
        <fullName evidence="3">Alkaline phosphatase D family protein</fullName>
    </submittedName>
</protein>